<comment type="caution">
    <text evidence="2">The sequence shown here is derived from an EMBL/GenBank/DDBJ whole genome shotgun (WGS) entry which is preliminary data.</text>
</comment>
<gene>
    <name evidence="2" type="ORF">BIFLH23_02409</name>
</gene>
<dbReference type="EMBL" id="CABWKH010000029">
    <property type="protein sequence ID" value="VWQ38996.1"/>
    <property type="molecule type" value="Genomic_DNA"/>
</dbReference>
<evidence type="ECO:0000313" key="2">
    <source>
        <dbReference type="EMBL" id="VWQ38996.1"/>
    </source>
</evidence>
<dbReference type="Pfam" id="PF13657">
    <property type="entry name" value="Couple_hipA"/>
    <property type="match status" value="1"/>
</dbReference>
<feature type="domain" description="HipA N-terminal subdomain 1" evidence="1">
    <location>
        <begin position="14"/>
        <end position="92"/>
    </location>
</feature>
<protein>
    <recommendedName>
        <fullName evidence="1">HipA N-terminal subdomain 1 domain-containing protein</fullName>
    </recommendedName>
</protein>
<dbReference type="RefSeq" id="WP_065472456.1">
    <property type="nucleotide sequence ID" value="NZ_BCYG01000020.1"/>
</dbReference>
<sequence length="153" mass="17363">MEAIVTLQFNGTDVTVGKLFTSIRRGIESAHFTYDTAYMRSSNAVSLCPEMPLSPGTFPAEHNAMHRIFQDCMPDRWGRNLMLRAEHQDARSEHRTARTLFEGDLLLSVNDETRQGALRFWNNDGDELAPSETGVPREVTIQSRIHSNDEQLL</sequence>
<accession>A0A8U0LNB1</accession>
<dbReference type="InterPro" id="IPR017508">
    <property type="entry name" value="HipA_N1"/>
</dbReference>
<proteinExistence type="predicted"/>
<reference evidence="2 3" key="1">
    <citation type="submission" date="2019-10" db="EMBL/GenBank/DDBJ databases">
        <authorList>
            <consortium name="Melissa Lawson"/>
            <person name="O'neill I."/>
        </authorList>
    </citation>
    <scope>NUCLEOTIDE SEQUENCE [LARGE SCALE GENOMIC DNA]</scope>
    <source>
        <strain evidence="2">LH_23</strain>
    </source>
</reference>
<evidence type="ECO:0000259" key="1">
    <source>
        <dbReference type="Pfam" id="PF13657"/>
    </source>
</evidence>
<evidence type="ECO:0000313" key="3">
    <source>
        <dbReference type="Proteomes" id="UP000494246"/>
    </source>
</evidence>
<organism evidence="2 3">
    <name type="scientific">Bifidobacterium longum subsp. infantis</name>
    <dbReference type="NCBI Taxonomy" id="1682"/>
    <lineage>
        <taxon>Bacteria</taxon>
        <taxon>Bacillati</taxon>
        <taxon>Actinomycetota</taxon>
        <taxon>Actinomycetes</taxon>
        <taxon>Bifidobacteriales</taxon>
        <taxon>Bifidobacteriaceae</taxon>
        <taxon>Bifidobacterium</taxon>
    </lineage>
</organism>
<dbReference type="Proteomes" id="UP000494246">
    <property type="component" value="Unassembled WGS sequence"/>
</dbReference>
<dbReference type="AlphaFoldDB" id="A0A8U0LNB1"/>
<name>A0A8U0LNB1_BIFLI</name>